<dbReference type="Proteomes" id="UP001066276">
    <property type="component" value="Chromosome 10"/>
</dbReference>
<feature type="compositionally biased region" description="Basic and acidic residues" evidence="1">
    <location>
        <begin position="72"/>
        <end position="81"/>
    </location>
</feature>
<dbReference type="EMBL" id="JANPWB010000014">
    <property type="protein sequence ID" value="KAJ1100998.1"/>
    <property type="molecule type" value="Genomic_DNA"/>
</dbReference>
<evidence type="ECO:0000313" key="2">
    <source>
        <dbReference type="EMBL" id="KAJ1100998.1"/>
    </source>
</evidence>
<reference evidence="2" key="1">
    <citation type="journal article" date="2022" name="bioRxiv">
        <title>Sequencing and chromosome-scale assembly of the giantPleurodeles waltlgenome.</title>
        <authorList>
            <person name="Brown T."/>
            <person name="Elewa A."/>
            <person name="Iarovenko S."/>
            <person name="Subramanian E."/>
            <person name="Araus A.J."/>
            <person name="Petzold A."/>
            <person name="Susuki M."/>
            <person name="Suzuki K.-i.T."/>
            <person name="Hayashi T."/>
            <person name="Toyoda A."/>
            <person name="Oliveira C."/>
            <person name="Osipova E."/>
            <person name="Leigh N.D."/>
            <person name="Simon A."/>
            <person name="Yun M.H."/>
        </authorList>
    </citation>
    <scope>NUCLEOTIDE SEQUENCE</scope>
    <source>
        <strain evidence="2">20211129_DDA</strain>
        <tissue evidence="2">Liver</tissue>
    </source>
</reference>
<proteinExistence type="predicted"/>
<evidence type="ECO:0000256" key="1">
    <source>
        <dbReference type="SAM" id="MobiDB-lite"/>
    </source>
</evidence>
<evidence type="ECO:0000313" key="3">
    <source>
        <dbReference type="Proteomes" id="UP001066276"/>
    </source>
</evidence>
<dbReference type="AlphaFoldDB" id="A0AAV7MGI8"/>
<gene>
    <name evidence="2" type="ORF">NDU88_006073</name>
</gene>
<accession>A0AAV7MGI8</accession>
<name>A0AAV7MGI8_PLEWA</name>
<keyword evidence="3" id="KW-1185">Reference proteome</keyword>
<organism evidence="2 3">
    <name type="scientific">Pleurodeles waltl</name>
    <name type="common">Iberian ribbed newt</name>
    <dbReference type="NCBI Taxonomy" id="8319"/>
    <lineage>
        <taxon>Eukaryota</taxon>
        <taxon>Metazoa</taxon>
        <taxon>Chordata</taxon>
        <taxon>Craniata</taxon>
        <taxon>Vertebrata</taxon>
        <taxon>Euteleostomi</taxon>
        <taxon>Amphibia</taxon>
        <taxon>Batrachia</taxon>
        <taxon>Caudata</taxon>
        <taxon>Salamandroidea</taxon>
        <taxon>Salamandridae</taxon>
        <taxon>Pleurodelinae</taxon>
        <taxon>Pleurodeles</taxon>
    </lineage>
</organism>
<protein>
    <submittedName>
        <fullName evidence="2">Uncharacterized protein</fullName>
    </submittedName>
</protein>
<sequence>MAIARGHLNFHSAQSFGGALVRKIAVAGNHGAWGLLQHDQRPCTEQLKGNRPRDCELEMVSKTPRRSQGKAGECRQPHLREPAAAYQAGGTRASRSEKGLSQAEKAYSVVRPSKVASVKNEKLLSVADIIKAPGPIFILFDAKLR</sequence>
<comment type="caution">
    <text evidence="2">The sequence shown here is derived from an EMBL/GenBank/DDBJ whole genome shotgun (WGS) entry which is preliminary data.</text>
</comment>
<feature type="region of interest" description="Disordered" evidence="1">
    <location>
        <begin position="60"/>
        <end position="103"/>
    </location>
</feature>